<proteinExistence type="predicted"/>
<protein>
    <recommendedName>
        <fullName evidence="4">Lipoprotein</fullName>
    </recommendedName>
</protein>
<dbReference type="OrthoDB" id="8140134at2"/>
<sequence>MLMNTLMPRFAALLLCFALLAECAPGVAGPWRATSRNSYGWQLMTPDERIEHQRHLRGLRTYDECKAYQRAHHALIAERARQAGVVLTPKAVSVCDRLRARGSLR</sequence>
<evidence type="ECO:0000313" key="2">
    <source>
        <dbReference type="EMBL" id="AKJ70481.2"/>
    </source>
</evidence>
<dbReference type="STRING" id="445709.ABW99_09295"/>
<keyword evidence="1" id="KW-0732">Signal</keyword>
<reference evidence="3" key="1">
    <citation type="submission" date="2015-06" db="EMBL/GenBank/DDBJ databases">
        <authorList>
            <person name="Lim Y.L."/>
            <person name="Ee R."/>
            <person name="Yong D."/>
            <person name="How K.Y."/>
            <person name="Yin W.F."/>
            <person name="Chan K.G."/>
        </authorList>
    </citation>
    <scope>NUCLEOTIDE SEQUENCE [LARGE SCALE GENOMIC DNA]</scope>
    <source>
        <strain evidence="3">DSM 25325</strain>
    </source>
</reference>
<gene>
    <name evidence="2" type="ORF">ABW99_09295</name>
</gene>
<evidence type="ECO:0000256" key="1">
    <source>
        <dbReference type="SAM" id="SignalP"/>
    </source>
</evidence>
<feature type="chain" id="PRO_5006798168" description="Lipoprotein" evidence="1">
    <location>
        <begin position="24"/>
        <end position="105"/>
    </location>
</feature>
<evidence type="ECO:0000313" key="3">
    <source>
        <dbReference type="Proteomes" id="UP000036700"/>
    </source>
</evidence>
<name>A0A0G3F0G9_9BURK</name>
<feature type="signal peptide" evidence="1">
    <location>
        <begin position="1"/>
        <end position="23"/>
    </location>
</feature>
<dbReference type="Proteomes" id="UP000036700">
    <property type="component" value="Chromosome"/>
</dbReference>
<dbReference type="EMBL" id="CP011568">
    <property type="protein sequence ID" value="AKJ70481.2"/>
    <property type="molecule type" value="Genomic_DNA"/>
</dbReference>
<dbReference type="RefSeq" id="WP_052892658.1">
    <property type="nucleotide sequence ID" value="NZ_CP014839.1"/>
</dbReference>
<organism evidence="2 3">
    <name type="scientific">Pandoraea thiooxydans</name>
    <dbReference type="NCBI Taxonomy" id="445709"/>
    <lineage>
        <taxon>Bacteria</taxon>
        <taxon>Pseudomonadati</taxon>
        <taxon>Pseudomonadota</taxon>
        <taxon>Betaproteobacteria</taxon>
        <taxon>Burkholderiales</taxon>
        <taxon>Burkholderiaceae</taxon>
        <taxon>Pandoraea</taxon>
    </lineage>
</organism>
<accession>A0A0G3F0G9</accession>
<dbReference type="AlphaFoldDB" id="A0A0G3F0G9"/>
<keyword evidence="3" id="KW-1185">Reference proteome</keyword>
<evidence type="ECO:0008006" key="4">
    <source>
        <dbReference type="Google" id="ProtNLM"/>
    </source>
</evidence>
<dbReference type="KEGG" id="ptx:ABW99_09295"/>